<accession>A0A1G2FAF1</accession>
<dbReference type="EMBL" id="MHMV01000011">
    <property type="protein sequence ID" value="OGZ34762.1"/>
    <property type="molecule type" value="Genomic_DNA"/>
</dbReference>
<protein>
    <submittedName>
        <fullName evidence="1">Uncharacterized protein</fullName>
    </submittedName>
</protein>
<proteinExistence type="predicted"/>
<reference evidence="1 2" key="1">
    <citation type="journal article" date="2016" name="Nat. Commun.">
        <title>Thousands of microbial genomes shed light on interconnected biogeochemical processes in an aquifer system.</title>
        <authorList>
            <person name="Anantharaman K."/>
            <person name="Brown C.T."/>
            <person name="Hug L.A."/>
            <person name="Sharon I."/>
            <person name="Castelle C.J."/>
            <person name="Probst A.J."/>
            <person name="Thomas B.C."/>
            <person name="Singh A."/>
            <person name="Wilkins M.J."/>
            <person name="Karaoz U."/>
            <person name="Brodie E.L."/>
            <person name="Williams K.H."/>
            <person name="Hubbard S.S."/>
            <person name="Banfield J.F."/>
        </authorList>
    </citation>
    <scope>NUCLEOTIDE SEQUENCE [LARGE SCALE GENOMIC DNA]</scope>
</reference>
<gene>
    <name evidence="1" type="ORF">A2174_02350</name>
</gene>
<dbReference type="AlphaFoldDB" id="A0A1G2FAF1"/>
<evidence type="ECO:0000313" key="2">
    <source>
        <dbReference type="Proteomes" id="UP000177725"/>
    </source>
</evidence>
<dbReference type="Proteomes" id="UP000177725">
    <property type="component" value="Unassembled WGS sequence"/>
</dbReference>
<comment type="caution">
    <text evidence="1">The sequence shown here is derived from an EMBL/GenBank/DDBJ whole genome shotgun (WGS) entry which is preliminary data.</text>
</comment>
<sequence>MESIVFLIPALLFNILDDHFVRDVARGDAEVTDAPEMPAPIFFSDLREFLLDYSRASALEILDNL</sequence>
<name>A0A1G2FAF1_9BACT</name>
<organism evidence="1 2">
    <name type="scientific">Candidatus Portnoybacteria bacterium RBG_13_41_18</name>
    <dbReference type="NCBI Taxonomy" id="1801991"/>
    <lineage>
        <taxon>Bacteria</taxon>
        <taxon>Candidatus Portnoyibacteriota</taxon>
    </lineage>
</organism>
<evidence type="ECO:0000313" key="1">
    <source>
        <dbReference type="EMBL" id="OGZ34762.1"/>
    </source>
</evidence>